<sequence>MFVDNDDQAEGDMAPPSSDSVSGPHNEWLSEGDNGLVARSDQDMDEDDVEGEPDRHAPQRAQKKKVKLQAASQKNRLPLVHKLSSRL</sequence>
<comment type="caution">
    <text evidence="2">The sequence shown here is derived from an EMBL/GenBank/DDBJ whole genome shotgun (WGS) entry which is preliminary data.</text>
</comment>
<proteinExistence type="predicted"/>
<evidence type="ECO:0000256" key="1">
    <source>
        <dbReference type="SAM" id="MobiDB-lite"/>
    </source>
</evidence>
<name>X8J9D2_9AGAM</name>
<dbReference type="EMBL" id="JATN01000319">
    <property type="protein sequence ID" value="EUC60635.1"/>
    <property type="molecule type" value="Genomic_DNA"/>
</dbReference>
<gene>
    <name evidence="2" type="ORF">RSOL_357360</name>
</gene>
<accession>X8J9D2</accession>
<feature type="region of interest" description="Disordered" evidence="1">
    <location>
        <begin position="1"/>
        <end position="87"/>
    </location>
</feature>
<dbReference type="Proteomes" id="UP000030108">
    <property type="component" value="Unassembled WGS sequence"/>
</dbReference>
<evidence type="ECO:0000313" key="2">
    <source>
        <dbReference type="EMBL" id="EUC60635.1"/>
    </source>
</evidence>
<feature type="compositionally biased region" description="Acidic residues" evidence="1">
    <location>
        <begin position="1"/>
        <end position="10"/>
    </location>
</feature>
<reference evidence="3" key="1">
    <citation type="journal article" date="2014" name="Genome Announc.">
        <title>Draft genome sequence of the plant-pathogenic soil fungus Rhizoctonia solani anastomosis group 3 strain Rhs1AP.</title>
        <authorList>
            <person name="Cubeta M.A."/>
            <person name="Thomas E."/>
            <person name="Dean R.A."/>
            <person name="Jabaji S."/>
            <person name="Neate S.M."/>
            <person name="Tavantzis S."/>
            <person name="Toda T."/>
            <person name="Vilgalys R."/>
            <person name="Bharathan N."/>
            <person name="Fedorova-Abrams N."/>
            <person name="Pakala S.B."/>
            <person name="Pakala S.M."/>
            <person name="Zafar N."/>
            <person name="Joardar V."/>
            <person name="Losada L."/>
            <person name="Nierman W.C."/>
        </authorList>
    </citation>
    <scope>NUCLEOTIDE SEQUENCE [LARGE SCALE GENOMIC DNA]</scope>
    <source>
        <strain evidence="3">AG-3</strain>
    </source>
</reference>
<feature type="non-terminal residue" evidence="2">
    <location>
        <position position="87"/>
    </location>
</feature>
<dbReference type="AlphaFoldDB" id="X8J9D2"/>
<organism evidence="2 3">
    <name type="scientific">Rhizoctonia solani AG-3 Rhs1AP</name>
    <dbReference type="NCBI Taxonomy" id="1086054"/>
    <lineage>
        <taxon>Eukaryota</taxon>
        <taxon>Fungi</taxon>
        <taxon>Dikarya</taxon>
        <taxon>Basidiomycota</taxon>
        <taxon>Agaricomycotina</taxon>
        <taxon>Agaricomycetes</taxon>
        <taxon>Cantharellales</taxon>
        <taxon>Ceratobasidiaceae</taxon>
        <taxon>Rhizoctonia</taxon>
    </lineage>
</organism>
<protein>
    <submittedName>
        <fullName evidence="2">Utp11 domain protein</fullName>
    </submittedName>
</protein>
<evidence type="ECO:0000313" key="3">
    <source>
        <dbReference type="Proteomes" id="UP000030108"/>
    </source>
</evidence>